<dbReference type="Gene3D" id="3.40.50.300">
    <property type="entry name" value="P-loop containing nucleotide triphosphate hydrolases"/>
    <property type="match status" value="1"/>
</dbReference>
<dbReference type="PANTHER" id="PTHR45775">
    <property type="entry name" value="RAD, GEM/KIR FAMILY MEMBER 2, ISOFORM C"/>
    <property type="match status" value="1"/>
</dbReference>
<feature type="region of interest" description="Disordered" evidence="3">
    <location>
        <begin position="174"/>
        <end position="207"/>
    </location>
</feature>
<evidence type="ECO:0000313" key="5">
    <source>
        <dbReference type="Proteomes" id="UP001651158"/>
    </source>
</evidence>
<evidence type="ECO:0000313" key="4">
    <source>
        <dbReference type="EMBL" id="KAL5102964.1"/>
    </source>
</evidence>
<organism evidence="4 5">
    <name type="scientific">Taenia crassiceps</name>
    <dbReference type="NCBI Taxonomy" id="6207"/>
    <lineage>
        <taxon>Eukaryota</taxon>
        <taxon>Metazoa</taxon>
        <taxon>Spiralia</taxon>
        <taxon>Lophotrochozoa</taxon>
        <taxon>Platyhelminthes</taxon>
        <taxon>Cestoda</taxon>
        <taxon>Eucestoda</taxon>
        <taxon>Cyclophyllidea</taxon>
        <taxon>Taeniidae</taxon>
        <taxon>Taenia</taxon>
    </lineage>
</organism>
<proteinExistence type="inferred from homology"/>
<keyword evidence="5" id="KW-1185">Reference proteome</keyword>
<evidence type="ECO:0000256" key="3">
    <source>
        <dbReference type="SAM" id="MobiDB-lite"/>
    </source>
</evidence>
<dbReference type="InterPro" id="IPR027417">
    <property type="entry name" value="P-loop_NTPase"/>
</dbReference>
<dbReference type="Pfam" id="PF00071">
    <property type="entry name" value="Ras"/>
    <property type="match status" value="1"/>
</dbReference>
<feature type="region of interest" description="Disordered" evidence="3">
    <location>
        <begin position="453"/>
        <end position="473"/>
    </location>
</feature>
<dbReference type="EMBL" id="JAKROA010000022">
    <property type="protein sequence ID" value="KAL5102964.1"/>
    <property type="molecule type" value="Genomic_DNA"/>
</dbReference>
<accession>A0ABR4Q005</accession>
<keyword evidence="2" id="KW-0597">Phosphoprotein</keyword>
<gene>
    <name evidence="4" type="ORF">TcWFU_006350</name>
</gene>
<feature type="compositionally biased region" description="Basic residues" evidence="3">
    <location>
        <begin position="464"/>
        <end position="473"/>
    </location>
</feature>
<dbReference type="SMART" id="SM00175">
    <property type="entry name" value="RAB"/>
    <property type="match status" value="1"/>
</dbReference>
<reference evidence="4 5" key="1">
    <citation type="journal article" date="2022" name="Front. Cell. Infect. Microbiol.">
        <title>The Genomes of Two Strains of Taenia crassiceps the Animal Model for the Study of Human Cysticercosis.</title>
        <authorList>
            <person name="Bobes R.J."/>
            <person name="Estrada K."/>
            <person name="Rios-Valencia D.G."/>
            <person name="Calderon-Gallegos A."/>
            <person name="de la Torre P."/>
            <person name="Carrero J.C."/>
            <person name="Sanchez-Flores A."/>
            <person name="Laclette J.P."/>
        </authorList>
    </citation>
    <scope>NUCLEOTIDE SEQUENCE [LARGE SCALE GENOMIC DNA]</scope>
    <source>
        <strain evidence="4">WFUcys</strain>
    </source>
</reference>
<comment type="caution">
    <text evidence="4">The sequence shown here is derived from an EMBL/GenBank/DDBJ whole genome shotgun (WGS) entry which is preliminary data.</text>
</comment>
<dbReference type="PRINTS" id="PR00449">
    <property type="entry name" value="RASTRNSFRMNG"/>
</dbReference>
<sequence>MVEEYEDDFDRFCRIGMGTGSEYSPLRPMHRDFLAAPTELCRNRAGSLRETRHRPHHRYDGAGTRGRFARTTTTDDFGAQGDSTYNLRRHSLAPSIQNLRTRGSLHYPSEDISDDRSNLTRPFTPIRQISPPPRNSGSGGVCPPPINVYHEADSPGRHGTNVVRVRSFRRTKTGVVDETEKKRRLSQEISSPIRKTSKTRSLRAPPGELKLSDRCETARSIRRRSFTDNSWLGNNINNSTTTVNNSSNNIASEASEIENAPLGQVTEPYKVQVLGADQVGKTTMCTQFLTSESLEAGYDTANRGNVLETVTVNVDGQQTSLLLIDSDSYEHPNFAVIDSADAYLVVYAIDDRESYKGAQTIISEILGRCKIASAIVLVGNKTDLVRARSVSYDEGKHLASVYSCDFYEVSISLNHRVNELLVGLVSAIKAANQHVNEERQRLSRIASLKGDPCEAASSHEHRTSIKQKLQHSRRYSNMGKSIRHFFKKHFSLNGA</sequence>
<evidence type="ECO:0000256" key="2">
    <source>
        <dbReference type="ARBA" id="ARBA00022553"/>
    </source>
</evidence>
<feature type="region of interest" description="Disordered" evidence="3">
    <location>
        <begin position="48"/>
        <end position="82"/>
    </location>
</feature>
<dbReference type="Proteomes" id="UP001651158">
    <property type="component" value="Unassembled WGS sequence"/>
</dbReference>
<dbReference type="InterPro" id="IPR001806">
    <property type="entry name" value="Small_GTPase"/>
</dbReference>
<dbReference type="SMART" id="SM00173">
    <property type="entry name" value="RAS"/>
    <property type="match status" value="1"/>
</dbReference>
<comment type="similarity">
    <text evidence="1">Belongs to the small GTPase superfamily. RGK family.</text>
</comment>
<dbReference type="InterPro" id="IPR051641">
    <property type="entry name" value="RGK_GTP-binding_reg"/>
</dbReference>
<dbReference type="PROSITE" id="PS51419">
    <property type="entry name" value="RAB"/>
    <property type="match status" value="1"/>
</dbReference>
<dbReference type="PANTHER" id="PTHR45775:SF6">
    <property type="entry name" value="RAD, GEM_KIR FAMILY MEMBER 2, ISOFORM C"/>
    <property type="match status" value="1"/>
</dbReference>
<name>A0ABR4Q005_9CEST</name>
<dbReference type="PROSITE" id="PS51421">
    <property type="entry name" value="RAS"/>
    <property type="match status" value="1"/>
</dbReference>
<evidence type="ECO:0000256" key="1">
    <source>
        <dbReference type="ARBA" id="ARBA00008846"/>
    </source>
</evidence>
<feature type="compositionally biased region" description="Low complexity" evidence="3">
    <location>
        <begin position="61"/>
        <end position="79"/>
    </location>
</feature>
<protein>
    <submittedName>
        <fullName evidence="4">Uncharacterized protein</fullName>
    </submittedName>
</protein>
<dbReference type="SUPFAM" id="SSF52540">
    <property type="entry name" value="P-loop containing nucleoside triphosphate hydrolases"/>
    <property type="match status" value="1"/>
</dbReference>